<gene>
    <name evidence="7" type="ORF">COCON_G00191630</name>
</gene>
<evidence type="ECO:0000256" key="1">
    <source>
        <dbReference type="ARBA" id="ARBA00004225"/>
    </source>
</evidence>
<evidence type="ECO:0000256" key="3">
    <source>
        <dbReference type="ARBA" id="ARBA00022989"/>
    </source>
</evidence>
<keyword evidence="4" id="KW-0496">Mitochondrion</keyword>
<reference evidence="7" key="1">
    <citation type="journal article" date="2023" name="Science">
        <title>Genome structures resolve the early diversification of teleost fishes.</title>
        <authorList>
            <person name="Parey E."/>
            <person name="Louis A."/>
            <person name="Montfort J."/>
            <person name="Bouchez O."/>
            <person name="Roques C."/>
            <person name="Iampietro C."/>
            <person name="Lluch J."/>
            <person name="Castinel A."/>
            <person name="Donnadieu C."/>
            <person name="Desvignes T."/>
            <person name="Floi Bucao C."/>
            <person name="Jouanno E."/>
            <person name="Wen M."/>
            <person name="Mejri S."/>
            <person name="Dirks R."/>
            <person name="Jansen H."/>
            <person name="Henkel C."/>
            <person name="Chen W.J."/>
            <person name="Zahm M."/>
            <person name="Cabau C."/>
            <person name="Klopp C."/>
            <person name="Thompson A.W."/>
            <person name="Robinson-Rechavi M."/>
            <person name="Braasch I."/>
            <person name="Lecointre G."/>
            <person name="Bobe J."/>
            <person name="Postlethwait J.H."/>
            <person name="Berthelot C."/>
            <person name="Roest Crollius H."/>
            <person name="Guiguen Y."/>
        </authorList>
    </citation>
    <scope>NUCLEOTIDE SEQUENCE</scope>
    <source>
        <strain evidence="7">Concon-B</strain>
    </source>
</reference>
<keyword evidence="8" id="KW-1185">Reference proteome</keyword>
<name>A0A9Q1HQF4_CONCO</name>
<dbReference type="GO" id="GO:0031966">
    <property type="term" value="C:mitochondrial membrane"/>
    <property type="evidence" value="ECO:0007669"/>
    <property type="project" value="UniProtKB-SubCell"/>
</dbReference>
<sequence length="203" mass="22404">MAETSQALKDLKLKSEIMELVVSRFEQLPETDKKIFEYGPIYLGINGAFAGLIANSFFRRVLKVTQARITSSLPMAILPFLGTTALFQATVSEPLVSGGLNCEVCAQVRGALVTLVVGGLYPVALALPINAGLASRYKTAPMPEKGKVVQFLVKTSKPVFRKMVFVYLLQAISGYYLATLQHRIYWKLLELPDTNSEDRKTVD</sequence>
<comment type="subcellular location">
    <subcellularLocation>
        <location evidence="1">Mitochondrion membrane</location>
        <topology evidence="1">Multi-pass membrane protein</topology>
    </subcellularLocation>
</comment>
<dbReference type="AlphaFoldDB" id="A0A9Q1HQF4"/>
<feature type="transmembrane region" description="Helical" evidence="6">
    <location>
        <begin position="41"/>
        <end position="58"/>
    </location>
</feature>
<evidence type="ECO:0000256" key="4">
    <source>
        <dbReference type="ARBA" id="ARBA00023128"/>
    </source>
</evidence>
<dbReference type="GO" id="GO:0032981">
    <property type="term" value="P:mitochondrial respiratory chain complex I assembly"/>
    <property type="evidence" value="ECO:0007669"/>
    <property type="project" value="TreeGrafter"/>
</dbReference>
<keyword evidence="5 6" id="KW-0472">Membrane</keyword>
<dbReference type="PANTHER" id="PTHR16296">
    <property type="entry name" value="UNCHARACTERIZED HYPOTHALAMUS PROTEIN HT007"/>
    <property type="match status" value="1"/>
</dbReference>
<comment type="caution">
    <text evidence="7">The sequence shown here is derived from an EMBL/GenBank/DDBJ whole genome shotgun (WGS) entry which is preliminary data.</text>
</comment>
<evidence type="ECO:0000256" key="5">
    <source>
        <dbReference type="ARBA" id="ARBA00023136"/>
    </source>
</evidence>
<accession>A0A9Q1HQF4</accession>
<dbReference type="EMBL" id="JAFJMO010000014">
    <property type="protein sequence ID" value="KAJ8257011.1"/>
    <property type="molecule type" value="Genomic_DNA"/>
</dbReference>
<feature type="transmembrane region" description="Helical" evidence="6">
    <location>
        <begin position="111"/>
        <end position="133"/>
    </location>
</feature>
<dbReference type="OrthoDB" id="6234762at2759"/>
<keyword evidence="3 6" id="KW-1133">Transmembrane helix</keyword>
<dbReference type="Pfam" id="PF07114">
    <property type="entry name" value="TMEM126"/>
    <property type="match status" value="1"/>
</dbReference>
<keyword evidence="2 6" id="KW-0812">Transmembrane</keyword>
<feature type="transmembrane region" description="Helical" evidence="6">
    <location>
        <begin position="164"/>
        <end position="186"/>
    </location>
</feature>
<evidence type="ECO:0008006" key="9">
    <source>
        <dbReference type="Google" id="ProtNLM"/>
    </source>
</evidence>
<evidence type="ECO:0000256" key="2">
    <source>
        <dbReference type="ARBA" id="ARBA00022692"/>
    </source>
</evidence>
<organism evidence="7 8">
    <name type="scientific">Conger conger</name>
    <name type="common">Conger eel</name>
    <name type="synonym">Muraena conger</name>
    <dbReference type="NCBI Taxonomy" id="82655"/>
    <lineage>
        <taxon>Eukaryota</taxon>
        <taxon>Metazoa</taxon>
        <taxon>Chordata</taxon>
        <taxon>Craniata</taxon>
        <taxon>Vertebrata</taxon>
        <taxon>Euteleostomi</taxon>
        <taxon>Actinopterygii</taxon>
        <taxon>Neopterygii</taxon>
        <taxon>Teleostei</taxon>
        <taxon>Anguilliformes</taxon>
        <taxon>Congridae</taxon>
        <taxon>Conger</taxon>
    </lineage>
</organism>
<evidence type="ECO:0000313" key="7">
    <source>
        <dbReference type="EMBL" id="KAJ8257011.1"/>
    </source>
</evidence>
<evidence type="ECO:0000313" key="8">
    <source>
        <dbReference type="Proteomes" id="UP001152803"/>
    </source>
</evidence>
<dbReference type="Proteomes" id="UP001152803">
    <property type="component" value="Unassembled WGS sequence"/>
</dbReference>
<dbReference type="PANTHER" id="PTHR16296:SF2">
    <property type="entry name" value="TRANSMEMBRANE PROTEIN 126A"/>
    <property type="match status" value="1"/>
</dbReference>
<evidence type="ECO:0000256" key="6">
    <source>
        <dbReference type="SAM" id="Phobius"/>
    </source>
</evidence>
<feature type="transmembrane region" description="Helical" evidence="6">
    <location>
        <begin position="70"/>
        <end position="91"/>
    </location>
</feature>
<dbReference type="InterPro" id="IPR009801">
    <property type="entry name" value="TMEM126"/>
</dbReference>
<protein>
    <recommendedName>
        <fullName evidence="9">Transmembrane protein 126A</fullName>
    </recommendedName>
</protein>
<proteinExistence type="predicted"/>